<gene>
    <name evidence="1" type="ORF">PBC2_024</name>
</gene>
<proteinExistence type="predicted"/>
<keyword evidence="2" id="KW-1185">Reference proteome</keyword>
<reference evidence="1 2" key="1">
    <citation type="submission" date="2015-06" db="EMBL/GenBank/DDBJ databases">
        <title>Complete genome sequence of Bacillus cereus phage PBC2.</title>
        <authorList>
            <person name="Kong M."/>
            <person name="Ryu S."/>
        </authorList>
    </citation>
    <scope>NUCLEOTIDE SEQUENCE [LARGE SCALE GENOMIC DNA]</scope>
</reference>
<organism evidence="1 2">
    <name type="scientific">Bacillus phage PBC2</name>
    <dbReference type="NCBI Taxonomy" id="1675029"/>
    <lineage>
        <taxon>Viruses</taxon>
        <taxon>Duplodnaviria</taxon>
        <taxon>Heunggongvirae</taxon>
        <taxon>Uroviricota</taxon>
        <taxon>Caudoviricetes</taxon>
        <taxon>Andregratiavirinae</taxon>
        <taxon>Haetaevirus</taxon>
        <taxon>Haetaevirus PBC2</taxon>
    </lineage>
</organism>
<protein>
    <submittedName>
        <fullName evidence="1">Uncharacterized protein</fullName>
    </submittedName>
</protein>
<name>A0A218KBS7_9CAUD</name>
<sequence>MNLQPITMKAIEEKYGKYAKNGVNRAKQWHKAESKVFEKQTEFSERYPQAYLIYKSTTDKYVIYNTVTNESTSYDADLIKAIIGEVK</sequence>
<dbReference type="Proteomes" id="UP000223102">
    <property type="component" value="Segment"/>
</dbReference>
<evidence type="ECO:0000313" key="1">
    <source>
        <dbReference type="EMBL" id="AKQ08339.1"/>
    </source>
</evidence>
<accession>A0A218KBS7</accession>
<dbReference type="EMBL" id="KT070867">
    <property type="protein sequence ID" value="AKQ08339.1"/>
    <property type="molecule type" value="Genomic_DNA"/>
</dbReference>
<evidence type="ECO:0000313" key="2">
    <source>
        <dbReference type="Proteomes" id="UP000223102"/>
    </source>
</evidence>